<dbReference type="PANTHER" id="PTHR43377">
    <property type="entry name" value="BILIVERDIN REDUCTASE A"/>
    <property type="match status" value="1"/>
</dbReference>
<protein>
    <submittedName>
        <fullName evidence="3">Gfo/Idh/MocA family oxidoreductase</fullName>
    </submittedName>
</protein>
<dbReference type="GO" id="GO:0000166">
    <property type="term" value="F:nucleotide binding"/>
    <property type="evidence" value="ECO:0007669"/>
    <property type="project" value="InterPro"/>
</dbReference>
<dbReference type="PANTHER" id="PTHR43377:SF2">
    <property type="entry name" value="BINDING ROSSMANN FOLD OXIDOREDUCTASE, PUTATIVE (AFU_ORTHOLOGUE AFUA_4G00560)-RELATED"/>
    <property type="match status" value="1"/>
</dbReference>
<feature type="domain" description="Gfo/Idh/MocA-like oxidoreductase N-terminal" evidence="1">
    <location>
        <begin position="2"/>
        <end position="116"/>
    </location>
</feature>
<keyword evidence="4" id="KW-1185">Reference proteome</keyword>
<dbReference type="Proteomes" id="UP000307943">
    <property type="component" value="Unassembled WGS sequence"/>
</dbReference>
<dbReference type="InterPro" id="IPR000683">
    <property type="entry name" value="Gfo/Idh/MocA-like_OxRdtase_N"/>
</dbReference>
<dbReference type="RefSeq" id="WP_139607376.1">
    <property type="nucleotide sequence ID" value="NZ_VDCQ01000094.1"/>
</dbReference>
<dbReference type="SUPFAM" id="SSF51735">
    <property type="entry name" value="NAD(P)-binding Rossmann-fold domains"/>
    <property type="match status" value="1"/>
</dbReference>
<dbReference type="OrthoDB" id="9815825at2"/>
<reference evidence="3 4" key="1">
    <citation type="submission" date="2019-05" db="EMBL/GenBank/DDBJ databases">
        <title>We sequenced the genome of Paenibacillus hemerocallicola KCTC 33185 for further insight into its adaptation and study the phylogeny of Paenibacillus.</title>
        <authorList>
            <person name="Narsing Rao M.P."/>
        </authorList>
    </citation>
    <scope>NUCLEOTIDE SEQUENCE [LARGE SCALE GENOMIC DNA]</scope>
    <source>
        <strain evidence="3 4">KCTC 33185</strain>
    </source>
</reference>
<organism evidence="3 4">
    <name type="scientific">Paenibacillus hemerocallicola</name>
    <dbReference type="NCBI Taxonomy" id="1172614"/>
    <lineage>
        <taxon>Bacteria</taxon>
        <taxon>Bacillati</taxon>
        <taxon>Bacillota</taxon>
        <taxon>Bacilli</taxon>
        <taxon>Bacillales</taxon>
        <taxon>Paenibacillaceae</taxon>
        <taxon>Paenibacillus</taxon>
    </lineage>
</organism>
<proteinExistence type="predicted"/>
<name>A0A5C4SXB0_9BACL</name>
<sequence>MNLGVIGYGHRIKHVIKSIQKEDPACIVKAVADIRKDSMQAEKDEGISLYETPEAMLASEQLDGILIGTRCSLHTEMALKVLPTGVPLFLEKPVATTMEDACRLKAGYEAGKSKVVVSFPLRVTSMVQLVKEIIDSGKIGTVEHVQAFNNVPYGGVYFHNWYRDERETGGLFLQKATHDFDYINYVLGYKPTEVCAMTSKQVFKGTKPAGMKCADCEDNRTCPDSLVYGPQKNASWEYCSFAEDTGNEDSGSALIRYDTGMHASYTQNFFVRRSAGGRGAKFIGYKGTVEFDFMTSEVKVILHHAPRVETHRFESSQDHFGGDGVLARNFISVMKDGAESISPLEGGLASALLCLKARESAQTGTFQAVKW</sequence>
<dbReference type="Pfam" id="PF01408">
    <property type="entry name" value="GFO_IDH_MocA"/>
    <property type="match status" value="1"/>
</dbReference>
<dbReference type="Gene3D" id="3.40.50.720">
    <property type="entry name" value="NAD(P)-binding Rossmann-like Domain"/>
    <property type="match status" value="1"/>
</dbReference>
<dbReference type="EMBL" id="VDCQ01000094">
    <property type="protein sequence ID" value="TNJ59281.1"/>
    <property type="molecule type" value="Genomic_DNA"/>
</dbReference>
<evidence type="ECO:0000259" key="1">
    <source>
        <dbReference type="Pfam" id="PF01408"/>
    </source>
</evidence>
<dbReference type="Gene3D" id="3.30.360.10">
    <property type="entry name" value="Dihydrodipicolinate Reductase, domain 2"/>
    <property type="match status" value="1"/>
</dbReference>
<dbReference type="InterPro" id="IPR051450">
    <property type="entry name" value="Gfo/Idh/MocA_Oxidoreductases"/>
</dbReference>
<feature type="domain" description="GFO/IDH/MocA-like oxidoreductase" evidence="2">
    <location>
        <begin position="127"/>
        <end position="289"/>
    </location>
</feature>
<accession>A0A5C4SXB0</accession>
<dbReference type="Pfam" id="PF22725">
    <property type="entry name" value="GFO_IDH_MocA_C3"/>
    <property type="match status" value="1"/>
</dbReference>
<dbReference type="SUPFAM" id="SSF55347">
    <property type="entry name" value="Glyceraldehyde-3-phosphate dehydrogenase-like, C-terminal domain"/>
    <property type="match status" value="1"/>
</dbReference>
<dbReference type="InterPro" id="IPR036291">
    <property type="entry name" value="NAD(P)-bd_dom_sf"/>
</dbReference>
<gene>
    <name evidence="3" type="ORF">FE784_37400</name>
</gene>
<dbReference type="AlphaFoldDB" id="A0A5C4SXB0"/>
<evidence type="ECO:0000313" key="3">
    <source>
        <dbReference type="EMBL" id="TNJ59281.1"/>
    </source>
</evidence>
<evidence type="ECO:0000313" key="4">
    <source>
        <dbReference type="Proteomes" id="UP000307943"/>
    </source>
</evidence>
<evidence type="ECO:0000259" key="2">
    <source>
        <dbReference type="Pfam" id="PF22725"/>
    </source>
</evidence>
<comment type="caution">
    <text evidence="3">The sequence shown here is derived from an EMBL/GenBank/DDBJ whole genome shotgun (WGS) entry which is preliminary data.</text>
</comment>
<dbReference type="InterPro" id="IPR055170">
    <property type="entry name" value="GFO_IDH_MocA-like_dom"/>
</dbReference>